<feature type="domain" description="FYVE-type" evidence="5">
    <location>
        <begin position="523"/>
        <end position="583"/>
    </location>
</feature>
<keyword evidence="2 4" id="KW-0863">Zinc-finger</keyword>
<sequence length="697" mass="77948">MELPLKIQRKSLRLQNSEACSAIMESIDTPSIFGQSRLMQGSYSEGNRSLNSLPPDVTLTTEFTSLKLGTRFDKNNRGSFLLLDGKENLKVSSGEQFLGRLNCDSSTRVKVVSVFGKTGDGKSHTLNHTFFKGEEVFHTSSEQDSCTLGVWAAYDPHFRVICLDTEGLLGSTSHENRRTRLLLKVLAVSDIVIYRTRSERLHSDLFTFLGSASRAYTQHFQAALQAVGQRSEFGGPLSALGPAVIIFHETRHTRTLQASLTESAEDFLRNRFAQSKLEIEAFSSLRYVGIQTLSLATDFSDLQAAVESELENTTVRSPRQPQVVYHTLKILNDKFSGEIEHSSTVLFPDQYFTCPVKCLSCERRCESSMGHLKEGLCHSCAQRCRYQHKFENCTYICKTCHSNGKEVVVTPKLISSTDASWFGLAKYAWSGYVIECPYCGEIYRSRQYWYGNKNPEDAAVRTEIQHVWPGNGSIAAANQNAAQKVLDGMTYISEAVAIVGSPPTRIISSWVADQIAPKYWRPNHKIKNCHSCSKWFAASASKHHCRACGEGFCEDCSNHVMPVPERGWVTPVRVCSQCYQKASTNESAKILDEIDDAEVRARKYGEAVVSTLSTVASVLEYPRGLIKDTARPSYWVPDHEVTHCCCCDVQFGPRVTLHHCRDCGQGVCKDCSMNKRAVPLRGWDSPVRVCDKCMKQD</sequence>
<dbReference type="SMART" id="SM00064">
    <property type="entry name" value="FYVE"/>
    <property type="match status" value="2"/>
</dbReference>
<comment type="caution">
    <text evidence="6">The sequence shown here is derived from an EMBL/GenBank/DDBJ whole genome shotgun (WGS) entry which is preliminary data.</text>
</comment>
<dbReference type="InterPro" id="IPR017455">
    <property type="entry name" value="Znf_FYVE-rel"/>
</dbReference>
<evidence type="ECO:0000259" key="5">
    <source>
        <dbReference type="PROSITE" id="PS50178"/>
    </source>
</evidence>
<keyword evidence="3" id="KW-0862">Zinc</keyword>
<keyword evidence="1" id="KW-0479">Metal-binding</keyword>
<dbReference type="Gene3D" id="3.40.50.300">
    <property type="entry name" value="P-loop containing nucleotide triphosphate hydrolases"/>
    <property type="match status" value="1"/>
</dbReference>
<evidence type="ECO:0000313" key="7">
    <source>
        <dbReference type="Proteomes" id="UP000235965"/>
    </source>
</evidence>
<dbReference type="OrthoDB" id="68108at2759"/>
<dbReference type="GO" id="GO:0043325">
    <property type="term" value="F:phosphatidylinositol-3,4-bisphosphate binding"/>
    <property type="evidence" value="ECO:0007669"/>
    <property type="project" value="TreeGrafter"/>
</dbReference>
<evidence type="ECO:0000256" key="4">
    <source>
        <dbReference type="PROSITE-ProRule" id="PRU00091"/>
    </source>
</evidence>
<dbReference type="GO" id="GO:0140042">
    <property type="term" value="P:lipid droplet formation"/>
    <property type="evidence" value="ECO:0007669"/>
    <property type="project" value="TreeGrafter"/>
</dbReference>
<proteinExistence type="predicted"/>
<dbReference type="InterPro" id="IPR013083">
    <property type="entry name" value="Znf_RING/FYVE/PHD"/>
</dbReference>
<dbReference type="InterPro" id="IPR000306">
    <property type="entry name" value="Znf_FYVE"/>
</dbReference>
<dbReference type="InterPro" id="IPR027417">
    <property type="entry name" value="P-loop_NTPase"/>
</dbReference>
<dbReference type="Gene3D" id="3.30.40.10">
    <property type="entry name" value="Zinc/RING finger domain, C3HC4 (zinc finger)"/>
    <property type="match status" value="2"/>
</dbReference>
<dbReference type="InParanoid" id="A0A2J7PED2"/>
<dbReference type="GO" id="GO:0032266">
    <property type="term" value="F:phosphatidylinositol-3-phosphate binding"/>
    <property type="evidence" value="ECO:0007669"/>
    <property type="project" value="TreeGrafter"/>
</dbReference>
<organism evidence="6 7">
    <name type="scientific">Cryptotermes secundus</name>
    <dbReference type="NCBI Taxonomy" id="105785"/>
    <lineage>
        <taxon>Eukaryota</taxon>
        <taxon>Metazoa</taxon>
        <taxon>Ecdysozoa</taxon>
        <taxon>Arthropoda</taxon>
        <taxon>Hexapoda</taxon>
        <taxon>Insecta</taxon>
        <taxon>Pterygota</taxon>
        <taxon>Neoptera</taxon>
        <taxon>Polyneoptera</taxon>
        <taxon>Dictyoptera</taxon>
        <taxon>Blattodea</taxon>
        <taxon>Blattoidea</taxon>
        <taxon>Termitoidae</taxon>
        <taxon>Kalotermitidae</taxon>
        <taxon>Cryptotermitinae</taxon>
        <taxon>Cryptotermes</taxon>
    </lineage>
</organism>
<evidence type="ECO:0000256" key="3">
    <source>
        <dbReference type="ARBA" id="ARBA00022833"/>
    </source>
</evidence>
<dbReference type="GO" id="GO:0008270">
    <property type="term" value="F:zinc ion binding"/>
    <property type="evidence" value="ECO:0007669"/>
    <property type="project" value="UniProtKB-KW"/>
</dbReference>
<dbReference type="SUPFAM" id="SSF52540">
    <property type="entry name" value="P-loop containing nucleoside triphosphate hydrolases"/>
    <property type="match status" value="1"/>
</dbReference>
<evidence type="ECO:0000256" key="1">
    <source>
        <dbReference type="ARBA" id="ARBA00022723"/>
    </source>
</evidence>
<dbReference type="GO" id="GO:0005547">
    <property type="term" value="F:phosphatidylinositol-3,4,5-trisphosphate binding"/>
    <property type="evidence" value="ECO:0007669"/>
    <property type="project" value="TreeGrafter"/>
</dbReference>
<dbReference type="Pfam" id="PF01363">
    <property type="entry name" value="FYVE"/>
    <property type="match status" value="2"/>
</dbReference>
<keyword evidence="7" id="KW-1185">Reference proteome</keyword>
<dbReference type="Proteomes" id="UP000235965">
    <property type="component" value="Unassembled WGS sequence"/>
</dbReference>
<dbReference type="InterPro" id="IPR042427">
    <property type="entry name" value="ZFYV1"/>
</dbReference>
<protein>
    <submittedName>
        <fullName evidence="6">Zinc finger FYVE domain-containing protein 1</fullName>
    </submittedName>
</protein>
<dbReference type="AlphaFoldDB" id="A0A2J7PED2"/>
<dbReference type="PROSITE" id="PS50178">
    <property type="entry name" value="ZF_FYVE"/>
    <property type="match status" value="2"/>
</dbReference>
<dbReference type="EMBL" id="NEVH01026101">
    <property type="protein sequence ID" value="PNF14701.1"/>
    <property type="molecule type" value="Genomic_DNA"/>
</dbReference>
<dbReference type="PANTHER" id="PTHR46624">
    <property type="entry name" value="AGAP002036-PA"/>
    <property type="match status" value="1"/>
</dbReference>
<dbReference type="EMBL" id="NEVH01026101">
    <property type="protein sequence ID" value="PNF14702.1"/>
    <property type="molecule type" value="Genomic_DNA"/>
</dbReference>
<dbReference type="GO" id="GO:0005545">
    <property type="term" value="F:1-phosphatidylinositol binding"/>
    <property type="evidence" value="ECO:0007669"/>
    <property type="project" value="TreeGrafter"/>
</dbReference>
<accession>A0A2J7PED2</accession>
<reference evidence="6 7" key="1">
    <citation type="submission" date="2017-12" db="EMBL/GenBank/DDBJ databases">
        <title>Hemimetabolous genomes reveal molecular basis of termite eusociality.</title>
        <authorList>
            <person name="Harrison M.C."/>
            <person name="Jongepier E."/>
            <person name="Robertson H.M."/>
            <person name="Arning N."/>
            <person name="Bitard-Feildel T."/>
            <person name="Chao H."/>
            <person name="Childers C.P."/>
            <person name="Dinh H."/>
            <person name="Doddapaneni H."/>
            <person name="Dugan S."/>
            <person name="Gowin J."/>
            <person name="Greiner C."/>
            <person name="Han Y."/>
            <person name="Hu H."/>
            <person name="Hughes D.S.T."/>
            <person name="Huylmans A.-K."/>
            <person name="Kemena C."/>
            <person name="Kremer L.P.M."/>
            <person name="Lee S.L."/>
            <person name="Lopez-Ezquerra A."/>
            <person name="Mallet L."/>
            <person name="Monroy-Kuhn J.M."/>
            <person name="Moser A."/>
            <person name="Murali S.C."/>
            <person name="Muzny D.M."/>
            <person name="Otani S."/>
            <person name="Piulachs M.-D."/>
            <person name="Poelchau M."/>
            <person name="Qu J."/>
            <person name="Schaub F."/>
            <person name="Wada-Katsumata A."/>
            <person name="Worley K.C."/>
            <person name="Xie Q."/>
            <person name="Ylla G."/>
            <person name="Poulsen M."/>
            <person name="Gibbs R.A."/>
            <person name="Schal C."/>
            <person name="Richards S."/>
            <person name="Belles X."/>
            <person name="Korb J."/>
            <person name="Bornberg-Bauer E."/>
        </authorList>
    </citation>
    <scope>NUCLEOTIDE SEQUENCE [LARGE SCALE GENOMIC DNA]</scope>
    <source>
        <tissue evidence="6">Whole body</tissue>
    </source>
</reference>
<dbReference type="STRING" id="105785.A0A2J7PED2"/>
<evidence type="ECO:0000313" key="6">
    <source>
        <dbReference type="EMBL" id="PNF14701.1"/>
    </source>
</evidence>
<dbReference type="InterPro" id="IPR011011">
    <property type="entry name" value="Znf_FYVE_PHD"/>
</dbReference>
<dbReference type="SUPFAM" id="SSF57903">
    <property type="entry name" value="FYVE/PHD zinc finger"/>
    <property type="match status" value="2"/>
</dbReference>
<dbReference type="PANTHER" id="PTHR46624:SF4">
    <property type="entry name" value="FYVE-TYPE DOMAIN-CONTAINING PROTEIN"/>
    <property type="match status" value="1"/>
</dbReference>
<evidence type="ECO:0000256" key="2">
    <source>
        <dbReference type="ARBA" id="ARBA00022771"/>
    </source>
</evidence>
<gene>
    <name evidence="6" type="primary">ZFYVE1_1</name>
    <name evidence="6" type="ORF">B7P43_G10252</name>
</gene>
<dbReference type="CDD" id="cd15734">
    <property type="entry name" value="FYVE_ZFYV1"/>
    <property type="match status" value="2"/>
</dbReference>
<feature type="domain" description="FYVE-type" evidence="5">
    <location>
        <begin position="638"/>
        <end position="697"/>
    </location>
</feature>
<name>A0A2J7PED2_9NEOP</name>
<dbReference type="GO" id="GO:0005811">
    <property type="term" value="C:lipid droplet"/>
    <property type="evidence" value="ECO:0007669"/>
    <property type="project" value="TreeGrafter"/>
</dbReference>